<feature type="transmembrane region" description="Helical" evidence="1">
    <location>
        <begin position="6"/>
        <end position="26"/>
    </location>
</feature>
<feature type="transmembrane region" description="Helical" evidence="1">
    <location>
        <begin position="324"/>
        <end position="342"/>
    </location>
</feature>
<feature type="transmembrane region" description="Helical" evidence="1">
    <location>
        <begin position="66"/>
        <end position="86"/>
    </location>
</feature>
<proteinExistence type="predicted"/>
<keyword evidence="3" id="KW-1185">Reference proteome</keyword>
<keyword evidence="1" id="KW-1133">Transmembrane helix</keyword>
<dbReference type="Pfam" id="PF20176">
    <property type="entry name" value="DUF6541"/>
    <property type="match status" value="1"/>
</dbReference>
<protein>
    <recommendedName>
        <fullName evidence="4">4-amino-4-deoxy-L-arabinose transferase-like glycosyltransferase</fullName>
    </recommendedName>
</protein>
<name>A0A4R6SM73_LABRH</name>
<feature type="transmembrane region" description="Helical" evidence="1">
    <location>
        <begin position="98"/>
        <end position="122"/>
    </location>
</feature>
<accession>A0A4R6SM73</accession>
<dbReference type="EMBL" id="SNXZ01000001">
    <property type="protein sequence ID" value="TDQ05004.1"/>
    <property type="molecule type" value="Genomic_DNA"/>
</dbReference>
<feature type="transmembrane region" description="Helical" evidence="1">
    <location>
        <begin position="242"/>
        <end position="265"/>
    </location>
</feature>
<sequence>MSWLSFVPAVLVAAAWLLLPGLAVGYAMGLRGVICWGLAPTMSAAAISVSAILLGAAGLGFTPVTALIPIVVLVAAIAAVALTLRNRFNVMRRPDPRAVAWCAVAGVGIAAVLGVIGTVSGFGRPDNIQQTYDAVLHYNGVAAILDLHNGSPLAVSPKLGAGAFYPLGFHDVAALTSMTTGAGVMGAVNATVVVTLALMWPLGCVALARQLFGCRPIAMTVTAVLSLGFTAFPWGLFNFGVLWPNAFGLAMVPAGLAALCALVGIARDDAIGRVRSIPVLVAIGAAAVLAQPNTVFSLGALALVPITASLLRWAWRRHRDRGQWWLGLLAIAGYLVVLYGGWKFINSLAMVKQVKDFNWPAFQGRLEAVEDVLINGTNWWTPQYFLGALVVIGAVIALFTKGLRWVPFAHAVTAFLFILDASQDTPLSAKLTGFWYNDSVRIGAMLPITGVVLAAVAVVRIGDWIFGYASRWASGRQLGVAGPAFKSPATFPALLLVVVLAVTGSMYTRQHIGVISSPYNARAATSNGSIVDQQELPFFAEVAKVVPPGVVIANDPWDGSALLYALHDRQVLFPHMGTSVNGDRKLLATSLNALSTDPAVCQVVRKLHVGYLVVAHDRFWVTDNRQKLYPGLQDPTLPGFEKLIDHNGLRLYRVTGC</sequence>
<dbReference type="RefSeq" id="WP_133847829.1">
    <property type="nucleotide sequence ID" value="NZ_SNXZ01000001.1"/>
</dbReference>
<feature type="transmembrane region" description="Helical" evidence="1">
    <location>
        <begin position="442"/>
        <end position="468"/>
    </location>
</feature>
<evidence type="ECO:0000313" key="3">
    <source>
        <dbReference type="Proteomes" id="UP000295444"/>
    </source>
</evidence>
<reference evidence="2 3" key="1">
    <citation type="submission" date="2019-03" db="EMBL/GenBank/DDBJ databases">
        <title>Genomic Encyclopedia of Type Strains, Phase IV (KMG-IV): sequencing the most valuable type-strain genomes for metagenomic binning, comparative biology and taxonomic classification.</title>
        <authorList>
            <person name="Goeker M."/>
        </authorList>
    </citation>
    <scope>NUCLEOTIDE SEQUENCE [LARGE SCALE GENOMIC DNA]</scope>
    <source>
        <strain evidence="2 3">DSM 45361</strain>
    </source>
</reference>
<feature type="transmembrane region" description="Helical" evidence="1">
    <location>
        <begin position="379"/>
        <end position="398"/>
    </location>
</feature>
<dbReference type="InterPro" id="IPR046671">
    <property type="entry name" value="DUF6541"/>
</dbReference>
<dbReference type="Proteomes" id="UP000295444">
    <property type="component" value="Unassembled WGS sequence"/>
</dbReference>
<organism evidence="2 3">
    <name type="scientific">Labedaea rhizosphaerae</name>
    <dbReference type="NCBI Taxonomy" id="598644"/>
    <lineage>
        <taxon>Bacteria</taxon>
        <taxon>Bacillati</taxon>
        <taxon>Actinomycetota</taxon>
        <taxon>Actinomycetes</taxon>
        <taxon>Pseudonocardiales</taxon>
        <taxon>Pseudonocardiaceae</taxon>
        <taxon>Labedaea</taxon>
    </lineage>
</organism>
<dbReference type="OrthoDB" id="3169698at2"/>
<keyword evidence="1" id="KW-0812">Transmembrane</keyword>
<gene>
    <name evidence="2" type="ORF">EV186_101968</name>
</gene>
<feature type="transmembrane region" description="Helical" evidence="1">
    <location>
        <begin position="187"/>
        <end position="208"/>
    </location>
</feature>
<feature type="transmembrane region" description="Helical" evidence="1">
    <location>
        <begin position="296"/>
        <end position="315"/>
    </location>
</feature>
<comment type="caution">
    <text evidence="2">The sequence shown here is derived from an EMBL/GenBank/DDBJ whole genome shotgun (WGS) entry which is preliminary data.</text>
</comment>
<evidence type="ECO:0000313" key="2">
    <source>
        <dbReference type="EMBL" id="TDQ05004.1"/>
    </source>
</evidence>
<feature type="transmembrane region" description="Helical" evidence="1">
    <location>
        <begin position="217"/>
        <end position="236"/>
    </location>
</feature>
<dbReference type="AlphaFoldDB" id="A0A4R6SM73"/>
<evidence type="ECO:0008006" key="4">
    <source>
        <dbReference type="Google" id="ProtNLM"/>
    </source>
</evidence>
<feature type="transmembrane region" description="Helical" evidence="1">
    <location>
        <begin position="489"/>
        <end position="507"/>
    </location>
</feature>
<evidence type="ECO:0000256" key="1">
    <source>
        <dbReference type="SAM" id="Phobius"/>
    </source>
</evidence>
<feature type="transmembrane region" description="Helical" evidence="1">
    <location>
        <begin position="33"/>
        <end position="60"/>
    </location>
</feature>
<feature type="transmembrane region" description="Helical" evidence="1">
    <location>
        <begin position="272"/>
        <end position="290"/>
    </location>
</feature>
<keyword evidence="1" id="KW-0472">Membrane</keyword>